<dbReference type="STRING" id="1618446.UV61_C0008G0030"/>
<evidence type="ECO:0000256" key="8">
    <source>
        <dbReference type="ARBA" id="ARBA00022840"/>
    </source>
</evidence>
<comment type="caution">
    <text evidence="14">The sequence shown here is derived from an EMBL/GenBank/DDBJ whole genome shotgun (WGS) entry which is preliminary data.</text>
</comment>
<dbReference type="SUPFAM" id="SSF55681">
    <property type="entry name" value="Class II aaRS and biotin synthetases"/>
    <property type="match status" value="1"/>
</dbReference>
<dbReference type="GO" id="GO:0006433">
    <property type="term" value="P:prolyl-tRNA aminoacylation"/>
    <property type="evidence" value="ECO:0007669"/>
    <property type="project" value="UniProtKB-UniRule"/>
</dbReference>
<dbReference type="InterPro" id="IPR036621">
    <property type="entry name" value="Anticodon-bd_dom_sf"/>
</dbReference>
<dbReference type="InterPro" id="IPR004500">
    <property type="entry name" value="Pro-tRNA-synth_IIa_bac-type"/>
</dbReference>
<feature type="domain" description="Aminoacyl-transfer RNA synthetases class-II family profile" evidence="13">
    <location>
        <begin position="46"/>
        <end position="465"/>
    </location>
</feature>
<gene>
    <name evidence="14" type="ORF">UV61_C0008G0030</name>
</gene>
<comment type="subunit">
    <text evidence="2">Homodimer.</text>
</comment>
<dbReference type="PRINTS" id="PR01046">
    <property type="entry name" value="TRNASYNTHPRO"/>
</dbReference>
<evidence type="ECO:0000256" key="2">
    <source>
        <dbReference type="ARBA" id="ARBA00011738"/>
    </source>
</evidence>
<evidence type="ECO:0000256" key="3">
    <source>
        <dbReference type="ARBA" id="ARBA00012831"/>
    </source>
</evidence>
<dbReference type="PANTHER" id="PTHR42753:SF2">
    <property type="entry name" value="PROLINE--TRNA LIGASE"/>
    <property type="match status" value="1"/>
</dbReference>
<sequence length="559" mass="63246">MKYSHLFGKTSHGETGGSKIVSHQLLTRAGFIAESTAGRYYFLPLGWRVHEKIKKVIKEEMDGVGAQEMIAPILHPLELWKETNRTSSVGFELMSIKDHSGFEFALGGTAEEMFVDLVRKTKLSYRELPFNVYQFSTKFRDEKRARGGLLRVREFVMKDAYSFDRSEEEFKKVYGLMAKTYSRIFKRLGLDTYKVDADNGYIGGEYCHEYQVESEIGEGHFFMTEDRSYIAHADVARFKRDEKNMHEELKPYKEVKAVRGTTMEDGVKLHGLPLWQQIKDFMAVDEKGNLILAVIRGDLGVNEIKLARAAGAYHLRHATAEEIRKLGSEPGFISPVGMKGKVKIIGDISLRTIKNAYGGANKLHLDALNMNLGRDYTVDVEADIALCQDGFMAENGQKLIEKRGIEVGNIFQLGYHYTHKMKGAVFIDQDGHEKPYYMGCYGIGIGRTLATIVEKYHDDKGILWPQEVAPFAAHLISLPGGEAQAEKVYQELTAHGVEVLWDDRSEVSAGVKFADCDLIGIPIRLVVSKKTGDQVEVKKRTEKENKLFQKDQLLNFLEQ</sequence>
<dbReference type="GO" id="GO:0005524">
    <property type="term" value="F:ATP binding"/>
    <property type="evidence" value="ECO:0007669"/>
    <property type="project" value="UniProtKB-KW"/>
</dbReference>
<dbReference type="InterPro" id="IPR045864">
    <property type="entry name" value="aa-tRNA-synth_II/BPL/LPL"/>
</dbReference>
<dbReference type="InterPro" id="IPR002314">
    <property type="entry name" value="aa-tRNA-synt_IIb"/>
</dbReference>
<evidence type="ECO:0000256" key="11">
    <source>
        <dbReference type="ARBA" id="ARBA00047671"/>
    </source>
</evidence>
<keyword evidence="6 14" id="KW-0436">Ligase</keyword>
<dbReference type="InterPro" id="IPR006195">
    <property type="entry name" value="aa-tRNA-synth_II"/>
</dbReference>
<dbReference type="InterPro" id="IPR002316">
    <property type="entry name" value="Pro-tRNA-ligase_IIa"/>
</dbReference>
<evidence type="ECO:0000256" key="6">
    <source>
        <dbReference type="ARBA" id="ARBA00022598"/>
    </source>
</evidence>
<dbReference type="PROSITE" id="PS50862">
    <property type="entry name" value="AA_TRNA_LIGASE_II"/>
    <property type="match status" value="1"/>
</dbReference>
<dbReference type="CDD" id="cd00861">
    <property type="entry name" value="ProRS_anticodon_short"/>
    <property type="match status" value="1"/>
</dbReference>
<dbReference type="AlphaFoldDB" id="A0A0G1CM39"/>
<dbReference type="EC" id="6.1.1.15" evidence="3 12"/>
<dbReference type="NCBIfam" id="NF006625">
    <property type="entry name" value="PRK09194.1"/>
    <property type="match status" value="1"/>
</dbReference>
<name>A0A0G1CM39_9BACT</name>
<evidence type="ECO:0000313" key="15">
    <source>
        <dbReference type="Proteomes" id="UP000034050"/>
    </source>
</evidence>
<dbReference type="InterPro" id="IPR044140">
    <property type="entry name" value="ProRS_anticodon_short"/>
</dbReference>
<dbReference type="SUPFAM" id="SSF52954">
    <property type="entry name" value="Class II aaRS ABD-related"/>
    <property type="match status" value="1"/>
</dbReference>
<evidence type="ECO:0000256" key="5">
    <source>
        <dbReference type="ARBA" id="ARBA00022490"/>
    </source>
</evidence>
<comment type="catalytic activity">
    <reaction evidence="11">
        <text>tRNA(Pro) + L-proline + ATP = L-prolyl-tRNA(Pro) + AMP + diphosphate</text>
        <dbReference type="Rhea" id="RHEA:14305"/>
        <dbReference type="Rhea" id="RHEA-COMP:9700"/>
        <dbReference type="Rhea" id="RHEA-COMP:9702"/>
        <dbReference type="ChEBI" id="CHEBI:30616"/>
        <dbReference type="ChEBI" id="CHEBI:33019"/>
        <dbReference type="ChEBI" id="CHEBI:60039"/>
        <dbReference type="ChEBI" id="CHEBI:78442"/>
        <dbReference type="ChEBI" id="CHEBI:78532"/>
        <dbReference type="ChEBI" id="CHEBI:456215"/>
        <dbReference type="EC" id="6.1.1.15"/>
    </reaction>
</comment>
<evidence type="ECO:0000256" key="7">
    <source>
        <dbReference type="ARBA" id="ARBA00022741"/>
    </source>
</evidence>
<accession>A0A0G1CM39</accession>
<keyword evidence="10" id="KW-0030">Aminoacyl-tRNA synthetase</keyword>
<dbReference type="InterPro" id="IPR036754">
    <property type="entry name" value="YbaK/aa-tRNA-synt-asso_dom_sf"/>
</dbReference>
<evidence type="ECO:0000256" key="1">
    <source>
        <dbReference type="ARBA" id="ARBA00004496"/>
    </source>
</evidence>
<dbReference type="GO" id="GO:0002161">
    <property type="term" value="F:aminoacyl-tRNA deacylase activity"/>
    <property type="evidence" value="ECO:0007669"/>
    <property type="project" value="InterPro"/>
</dbReference>
<dbReference type="GO" id="GO:0005829">
    <property type="term" value="C:cytosol"/>
    <property type="evidence" value="ECO:0007669"/>
    <property type="project" value="TreeGrafter"/>
</dbReference>
<reference evidence="14 15" key="1">
    <citation type="journal article" date="2015" name="Nature">
        <title>rRNA introns, odd ribosomes, and small enigmatic genomes across a large radiation of phyla.</title>
        <authorList>
            <person name="Brown C.T."/>
            <person name="Hug L.A."/>
            <person name="Thomas B.C."/>
            <person name="Sharon I."/>
            <person name="Castelle C.J."/>
            <person name="Singh A."/>
            <person name="Wilkins M.J."/>
            <person name="Williams K.H."/>
            <person name="Banfield J.F."/>
        </authorList>
    </citation>
    <scope>NUCLEOTIDE SEQUENCE [LARGE SCALE GENOMIC DNA]</scope>
</reference>
<keyword evidence="9" id="KW-0648">Protein biosynthesis</keyword>
<keyword evidence="5" id="KW-0963">Cytoplasm</keyword>
<dbReference type="Pfam" id="PF04073">
    <property type="entry name" value="tRNA_edit"/>
    <property type="match status" value="1"/>
</dbReference>
<dbReference type="Pfam" id="PF00587">
    <property type="entry name" value="tRNA-synt_2b"/>
    <property type="match status" value="1"/>
</dbReference>
<dbReference type="InterPro" id="IPR004154">
    <property type="entry name" value="Anticodon-bd"/>
</dbReference>
<dbReference type="Gene3D" id="3.30.930.10">
    <property type="entry name" value="Bira Bifunctional Protein, Domain 2"/>
    <property type="match status" value="2"/>
</dbReference>
<dbReference type="Gene3D" id="3.40.50.800">
    <property type="entry name" value="Anticodon-binding domain"/>
    <property type="match status" value="1"/>
</dbReference>
<dbReference type="PATRIC" id="fig|1618446.3.peg.895"/>
<dbReference type="SUPFAM" id="SSF55826">
    <property type="entry name" value="YbaK/ProRS associated domain"/>
    <property type="match status" value="1"/>
</dbReference>
<evidence type="ECO:0000313" key="14">
    <source>
        <dbReference type="EMBL" id="KKS86577.1"/>
    </source>
</evidence>
<keyword evidence="7" id="KW-0547">Nucleotide-binding</keyword>
<keyword evidence="8" id="KW-0067">ATP-binding</keyword>
<evidence type="ECO:0000256" key="4">
    <source>
        <dbReference type="ARBA" id="ARBA00019110"/>
    </source>
</evidence>
<protein>
    <recommendedName>
        <fullName evidence="4 12">Proline--tRNA ligase</fullName>
        <ecNumber evidence="3 12">6.1.1.15</ecNumber>
    </recommendedName>
</protein>
<evidence type="ECO:0000256" key="12">
    <source>
        <dbReference type="NCBIfam" id="TIGR00409"/>
    </source>
</evidence>
<proteinExistence type="predicted"/>
<organism evidence="14 15">
    <name type="scientific">Candidatus Gottesmanbacteria bacterium GW2011_GWB1_43_11</name>
    <dbReference type="NCBI Taxonomy" id="1618446"/>
    <lineage>
        <taxon>Bacteria</taxon>
        <taxon>Candidatus Gottesmaniibacteriota</taxon>
    </lineage>
</organism>
<dbReference type="GO" id="GO:0004827">
    <property type="term" value="F:proline-tRNA ligase activity"/>
    <property type="evidence" value="ECO:0007669"/>
    <property type="project" value="UniProtKB-UniRule"/>
</dbReference>
<dbReference type="Proteomes" id="UP000034050">
    <property type="component" value="Unassembled WGS sequence"/>
</dbReference>
<evidence type="ECO:0000259" key="13">
    <source>
        <dbReference type="PROSITE" id="PS50862"/>
    </source>
</evidence>
<dbReference type="PANTHER" id="PTHR42753">
    <property type="entry name" value="MITOCHONDRIAL RIBOSOME PROTEIN L39/PROLYL-TRNA LIGASE FAMILY MEMBER"/>
    <property type="match status" value="1"/>
</dbReference>
<dbReference type="EMBL" id="LCFD01000008">
    <property type="protein sequence ID" value="KKS86577.1"/>
    <property type="molecule type" value="Genomic_DNA"/>
</dbReference>
<dbReference type="InterPro" id="IPR050062">
    <property type="entry name" value="Pro-tRNA_synthetase"/>
</dbReference>
<evidence type="ECO:0000256" key="10">
    <source>
        <dbReference type="ARBA" id="ARBA00023146"/>
    </source>
</evidence>
<dbReference type="Pfam" id="PF03129">
    <property type="entry name" value="HGTP_anticodon"/>
    <property type="match status" value="1"/>
</dbReference>
<dbReference type="InterPro" id="IPR007214">
    <property type="entry name" value="YbaK/aa-tRNA-synth-assoc-dom"/>
</dbReference>
<evidence type="ECO:0000256" key="9">
    <source>
        <dbReference type="ARBA" id="ARBA00022917"/>
    </source>
</evidence>
<dbReference type="NCBIfam" id="TIGR00409">
    <property type="entry name" value="proS_fam_II"/>
    <property type="match status" value="1"/>
</dbReference>
<comment type="subcellular location">
    <subcellularLocation>
        <location evidence="1">Cytoplasm</location>
    </subcellularLocation>
</comment>